<dbReference type="SUPFAM" id="SSF52540">
    <property type="entry name" value="P-loop containing nucleoside triphosphate hydrolases"/>
    <property type="match status" value="1"/>
</dbReference>
<organism evidence="1 2">
    <name type="scientific">Halorussus limi</name>
    <dbReference type="NCBI Taxonomy" id="2938695"/>
    <lineage>
        <taxon>Archaea</taxon>
        <taxon>Methanobacteriati</taxon>
        <taxon>Methanobacteriota</taxon>
        <taxon>Stenosarchaea group</taxon>
        <taxon>Halobacteria</taxon>
        <taxon>Halobacteriales</taxon>
        <taxon>Haladaptataceae</taxon>
        <taxon>Halorussus</taxon>
    </lineage>
</organism>
<dbReference type="Proteomes" id="UP000830729">
    <property type="component" value="Chromosome"/>
</dbReference>
<proteinExistence type="predicted"/>
<dbReference type="AlphaFoldDB" id="A0A8U0HUH0"/>
<dbReference type="GeneID" id="73043910"/>
<gene>
    <name evidence="1" type="ORF">M0R89_00570</name>
</gene>
<dbReference type="KEGG" id="halx:M0R89_00570"/>
<dbReference type="RefSeq" id="WP_248650623.1">
    <property type="nucleotide sequence ID" value="NZ_CP096659.1"/>
</dbReference>
<accession>A0A8U0HUH0</accession>
<evidence type="ECO:0000313" key="2">
    <source>
        <dbReference type="Proteomes" id="UP000830729"/>
    </source>
</evidence>
<reference evidence="1 2" key="1">
    <citation type="submission" date="2022-04" db="EMBL/GenBank/DDBJ databases">
        <title>Diverse halophilic archaea isolated from saline environments.</title>
        <authorList>
            <person name="Cui H.-L."/>
        </authorList>
    </citation>
    <scope>NUCLEOTIDE SEQUENCE [LARGE SCALE GENOMIC DNA]</scope>
    <source>
        <strain evidence="1 2">XZYJT49</strain>
    </source>
</reference>
<protein>
    <submittedName>
        <fullName evidence="1">Uncharacterized protein</fullName>
    </submittedName>
</protein>
<sequence>MSDNAGYSAAQLRELLKREDGVDALEEAGLLTEREVNLLDSFVQHHKPSEEAYYPEDHPLFQRLLRRAVSQNVRQAVESGNVSQMQFASGVVNNSNDISGVQLYERLREFITRTAGVTTVYGHMGSGKTDLALLLAELWKSATGGVVGTNIRSAKEADFEITDVEKLHDWINGDMEGVEKDTPKLFIGDEFSSHASGYSHHRAKVEQNLSSTLKLMRKSGVSVVIIGHTGMDVHPDVRRLSKTVWKENKKSATVYETIENGEPEDELFSLSGIPAADWTYDTLEETDWDWCIEEEDDEQDIKQQRDRWMATAYESQDLTQAEVADVFDVSEKTVRRAVKSHS</sequence>
<dbReference type="EMBL" id="CP096659">
    <property type="protein sequence ID" value="UPV74578.1"/>
    <property type="molecule type" value="Genomic_DNA"/>
</dbReference>
<name>A0A8U0HUH0_9EURY</name>
<keyword evidence="2" id="KW-1185">Reference proteome</keyword>
<dbReference type="InterPro" id="IPR027417">
    <property type="entry name" value="P-loop_NTPase"/>
</dbReference>
<dbReference type="Gene3D" id="3.40.50.300">
    <property type="entry name" value="P-loop containing nucleotide triphosphate hydrolases"/>
    <property type="match status" value="1"/>
</dbReference>
<evidence type="ECO:0000313" key="1">
    <source>
        <dbReference type="EMBL" id="UPV74578.1"/>
    </source>
</evidence>